<protein>
    <submittedName>
        <fullName evidence="2">Glutaredoxin</fullName>
    </submittedName>
</protein>
<dbReference type="Pfam" id="PF00462">
    <property type="entry name" value="Glutaredoxin"/>
    <property type="match status" value="1"/>
</dbReference>
<evidence type="ECO:0000313" key="2">
    <source>
        <dbReference type="EMBL" id="KNZ42743.1"/>
    </source>
</evidence>
<dbReference type="InterPro" id="IPR002109">
    <property type="entry name" value="Glutaredoxin"/>
</dbReference>
<dbReference type="Proteomes" id="UP000036873">
    <property type="component" value="Unassembled WGS sequence"/>
</dbReference>
<comment type="caution">
    <text evidence="2">The sequence shown here is derived from an EMBL/GenBank/DDBJ whole genome shotgun (WGS) entry which is preliminary data.</text>
</comment>
<reference evidence="3" key="1">
    <citation type="submission" date="2015-07" db="EMBL/GenBank/DDBJ databases">
        <title>Draft genome sequence of Acetobacterium bakii DSM 8293, a potential psychrophilic chemical producer through syngas fermentation.</title>
        <authorList>
            <person name="Song Y."/>
            <person name="Hwang S."/>
            <person name="Cho B.-K."/>
        </authorList>
    </citation>
    <scope>NUCLEOTIDE SEQUENCE [LARGE SCALE GENOMIC DNA]</scope>
    <source>
        <strain evidence="3">DSM 8239</strain>
    </source>
</reference>
<feature type="domain" description="Glutaredoxin" evidence="1">
    <location>
        <begin position="4"/>
        <end position="62"/>
    </location>
</feature>
<sequence>MKSVTLLTTKTCPYCKMAKDFLVQNHIQFVEKDINFDAAARNELTRRNIKGVPTLLIGEDVVVGLDKEKILELVDHRIVECRNCHTKLRVPTNKGTTNVRCPKCKSSVVSH</sequence>
<keyword evidence="3" id="KW-1185">Reference proteome</keyword>
<dbReference type="GO" id="GO:0045454">
    <property type="term" value="P:cell redox homeostasis"/>
    <property type="evidence" value="ECO:0007669"/>
    <property type="project" value="TreeGrafter"/>
</dbReference>
<proteinExistence type="predicted"/>
<accession>A0A0L6U2K3</accession>
<dbReference type="CDD" id="cd02976">
    <property type="entry name" value="NrdH"/>
    <property type="match status" value="1"/>
</dbReference>
<evidence type="ECO:0000259" key="1">
    <source>
        <dbReference type="Pfam" id="PF00462"/>
    </source>
</evidence>
<dbReference type="RefSeq" id="WP_050739218.1">
    <property type="nucleotide sequence ID" value="NZ_LGYO01000009.1"/>
</dbReference>
<dbReference type="InterPro" id="IPR051548">
    <property type="entry name" value="Grx-like_ET"/>
</dbReference>
<name>A0A0L6U2K3_9FIRM</name>
<dbReference type="InterPro" id="IPR036249">
    <property type="entry name" value="Thioredoxin-like_sf"/>
</dbReference>
<dbReference type="PROSITE" id="PS51354">
    <property type="entry name" value="GLUTAREDOXIN_2"/>
    <property type="match status" value="1"/>
</dbReference>
<dbReference type="EMBL" id="LGYO01000009">
    <property type="protein sequence ID" value="KNZ42743.1"/>
    <property type="molecule type" value="Genomic_DNA"/>
</dbReference>
<dbReference type="STRING" id="52689.AKG39_04730"/>
<dbReference type="SUPFAM" id="SSF52833">
    <property type="entry name" value="Thioredoxin-like"/>
    <property type="match status" value="1"/>
</dbReference>
<dbReference type="GO" id="GO:0009055">
    <property type="term" value="F:electron transfer activity"/>
    <property type="evidence" value="ECO:0007669"/>
    <property type="project" value="TreeGrafter"/>
</dbReference>
<organism evidence="2 3">
    <name type="scientific">Acetobacterium bakii</name>
    <dbReference type="NCBI Taxonomy" id="52689"/>
    <lineage>
        <taxon>Bacteria</taxon>
        <taxon>Bacillati</taxon>
        <taxon>Bacillota</taxon>
        <taxon>Clostridia</taxon>
        <taxon>Eubacteriales</taxon>
        <taxon>Eubacteriaceae</taxon>
        <taxon>Acetobacterium</taxon>
    </lineage>
</organism>
<evidence type="ECO:0000313" key="3">
    <source>
        <dbReference type="Proteomes" id="UP000036873"/>
    </source>
</evidence>
<dbReference type="Gene3D" id="3.40.30.10">
    <property type="entry name" value="Glutaredoxin"/>
    <property type="match status" value="1"/>
</dbReference>
<dbReference type="OrthoDB" id="3174166at2"/>
<dbReference type="AlphaFoldDB" id="A0A0L6U2K3"/>
<dbReference type="PANTHER" id="PTHR34386:SF1">
    <property type="entry name" value="GLUTAREDOXIN-LIKE PROTEIN NRDH"/>
    <property type="match status" value="1"/>
</dbReference>
<dbReference type="PANTHER" id="PTHR34386">
    <property type="entry name" value="GLUTAREDOXIN"/>
    <property type="match status" value="1"/>
</dbReference>
<gene>
    <name evidence="2" type="ORF">AKG39_04730</name>
</gene>